<dbReference type="Gene3D" id="3.40.50.150">
    <property type="entry name" value="Vaccinia Virus protein VP39"/>
    <property type="match status" value="1"/>
</dbReference>
<name>A0ABS7FA40_9NEIS</name>
<evidence type="ECO:0000256" key="5">
    <source>
        <dbReference type="PIRNR" id="PIRNR000410"/>
    </source>
</evidence>
<dbReference type="GO" id="GO:0032259">
    <property type="term" value="P:methylation"/>
    <property type="evidence" value="ECO:0007669"/>
    <property type="project" value="UniProtKB-KW"/>
</dbReference>
<keyword evidence="3 5" id="KW-0808">Transferase</keyword>
<dbReference type="GeneID" id="89684919"/>
<dbReference type="Gene3D" id="1.10.155.10">
    <property type="entry name" value="Chemotaxis receptor methyltransferase CheR, N-terminal domain"/>
    <property type="match status" value="1"/>
</dbReference>
<sequence length="280" mass="31771">MMDETELKFTGSDFRRARDMLYQKAGIALHDSKKHMVYARLARRVRSRGLRSFGEYLDLLQQDQEEGEWQGFINALTTNLTSFFREPHHFEMLREHVRRRRPAGETFRVWSAASSTGEEPYSIAITLLESWRESGGGAFELLASDIDTQALAQAARGVYPLERVVQLAPHLLKRYFDKGAGANEGMARLKRQAREAALFFQFNLAASTWPDIGRFDVIFCRNVLIYFDKATQADILSRMAPCLKPDGLLFLGHSENISHLTEAFAGCGRTAYRLARPDGG</sequence>
<dbReference type="SUPFAM" id="SSF53335">
    <property type="entry name" value="S-adenosyl-L-methionine-dependent methyltransferases"/>
    <property type="match status" value="1"/>
</dbReference>
<dbReference type="PANTHER" id="PTHR24422">
    <property type="entry name" value="CHEMOTAXIS PROTEIN METHYLTRANSFERASE"/>
    <property type="match status" value="1"/>
</dbReference>
<accession>A0ABS7FA40</accession>
<dbReference type="PANTHER" id="PTHR24422:SF19">
    <property type="entry name" value="CHEMOTAXIS PROTEIN METHYLTRANSFERASE"/>
    <property type="match status" value="1"/>
</dbReference>
<evidence type="ECO:0000313" key="8">
    <source>
        <dbReference type="Proteomes" id="UP000711178"/>
    </source>
</evidence>
<keyword evidence="2 5" id="KW-0489">Methyltransferase</keyword>
<dbReference type="EC" id="2.1.1.80" evidence="5"/>
<dbReference type="SUPFAM" id="SSF47757">
    <property type="entry name" value="Chemotaxis receptor methyltransferase CheR, N-terminal domain"/>
    <property type="match status" value="1"/>
</dbReference>
<dbReference type="InterPro" id="IPR022641">
    <property type="entry name" value="CheR_N"/>
</dbReference>
<dbReference type="InterPro" id="IPR029063">
    <property type="entry name" value="SAM-dependent_MTases_sf"/>
</dbReference>
<dbReference type="PROSITE" id="PS50123">
    <property type="entry name" value="CHER"/>
    <property type="match status" value="1"/>
</dbReference>
<dbReference type="RefSeq" id="WP_043574282.1">
    <property type="nucleotide sequence ID" value="NZ_CP142381.1"/>
</dbReference>
<proteinExistence type="predicted"/>
<dbReference type="InterPro" id="IPR022642">
    <property type="entry name" value="CheR_C"/>
</dbReference>
<evidence type="ECO:0000259" key="6">
    <source>
        <dbReference type="PROSITE" id="PS50123"/>
    </source>
</evidence>
<dbReference type="Proteomes" id="UP000711178">
    <property type="component" value="Unassembled WGS sequence"/>
</dbReference>
<dbReference type="EMBL" id="JAHDTB010000003">
    <property type="protein sequence ID" value="MBW8286953.1"/>
    <property type="molecule type" value="Genomic_DNA"/>
</dbReference>
<protein>
    <recommendedName>
        <fullName evidence="5">Chemotaxis protein methyltransferase</fullName>
        <ecNumber evidence="5">2.1.1.80</ecNumber>
    </recommendedName>
</protein>
<evidence type="ECO:0000256" key="3">
    <source>
        <dbReference type="ARBA" id="ARBA00022679"/>
    </source>
</evidence>
<dbReference type="InterPro" id="IPR026024">
    <property type="entry name" value="Chemotaxis_MeTrfase_CheR"/>
</dbReference>
<comment type="function">
    <text evidence="5">Methylation of the membrane-bound methyl-accepting chemotaxis proteins (MCP) to form gamma-glutamyl methyl ester residues in MCP.</text>
</comment>
<evidence type="ECO:0000313" key="7">
    <source>
        <dbReference type="EMBL" id="MBW8286953.1"/>
    </source>
</evidence>
<reference evidence="7 8" key="1">
    <citation type="submission" date="2021-05" db="EMBL/GenBank/DDBJ databases">
        <title>Draft Whole Genome Sequencing Of Biosensor Chromobacterium violaceum Strain CV026 Reveals A Regulatory RNA In Chromobacterium violaceum Phenotype Regulatory Network.</title>
        <authorList>
            <person name="Hong K.W."/>
            <person name="Chan K.G."/>
            <person name="Chang C.-Y."/>
        </authorList>
    </citation>
    <scope>NUCLEOTIDE SEQUENCE [LARGE SCALE GENOMIC DNA]</scope>
    <source>
        <strain evidence="7 8">ATCC 31532</strain>
    </source>
</reference>
<evidence type="ECO:0000256" key="4">
    <source>
        <dbReference type="ARBA" id="ARBA00022691"/>
    </source>
</evidence>
<dbReference type="Pfam" id="PF03705">
    <property type="entry name" value="CheR_N"/>
    <property type="match status" value="1"/>
</dbReference>
<dbReference type="PRINTS" id="PR00996">
    <property type="entry name" value="CHERMTFRASE"/>
</dbReference>
<comment type="caution">
    <text evidence="7">The sequence shown here is derived from an EMBL/GenBank/DDBJ whole genome shotgun (WGS) entry which is preliminary data.</text>
</comment>
<dbReference type="PIRSF" id="PIRSF000410">
    <property type="entry name" value="CheR"/>
    <property type="match status" value="1"/>
</dbReference>
<evidence type="ECO:0000256" key="1">
    <source>
        <dbReference type="ARBA" id="ARBA00001541"/>
    </source>
</evidence>
<feature type="domain" description="CheR-type methyltransferase" evidence="6">
    <location>
        <begin position="2"/>
        <end position="277"/>
    </location>
</feature>
<dbReference type="SMART" id="SM00138">
    <property type="entry name" value="MeTrc"/>
    <property type="match status" value="1"/>
</dbReference>
<gene>
    <name evidence="7" type="ORF">KIF53_04850</name>
</gene>
<dbReference type="GO" id="GO:0008168">
    <property type="term" value="F:methyltransferase activity"/>
    <property type="evidence" value="ECO:0007669"/>
    <property type="project" value="UniProtKB-KW"/>
</dbReference>
<evidence type="ECO:0000256" key="2">
    <source>
        <dbReference type="ARBA" id="ARBA00022603"/>
    </source>
</evidence>
<dbReference type="Pfam" id="PF01739">
    <property type="entry name" value="CheR"/>
    <property type="match status" value="1"/>
</dbReference>
<dbReference type="InterPro" id="IPR050903">
    <property type="entry name" value="Bact_Chemotaxis_MeTrfase"/>
</dbReference>
<dbReference type="InterPro" id="IPR000780">
    <property type="entry name" value="CheR_MeTrfase"/>
</dbReference>
<organism evidence="7 8">
    <name type="scientific">Chromobacterium subtsugae</name>
    <dbReference type="NCBI Taxonomy" id="251747"/>
    <lineage>
        <taxon>Bacteria</taxon>
        <taxon>Pseudomonadati</taxon>
        <taxon>Pseudomonadota</taxon>
        <taxon>Betaproteobacteria</taxon>
        <taxon>Neisseriales</taxon>
        <taxon>Chromobacteriaceae</taxon>
        <taxon>Chromobacterium</taxon>
    </lineage>
</organism>
<dbReference type="CDD" id="cd02440">
    <property type="entry name" value="AdoMet_MTases"/>
    <property type="match status" value="1"/>
</dbReference>
<dbReference type="InterPro" id="IPR036804">
    <property type="entry name" value="CheR_N_sf"/>
</dbReference>
<keyword evidence="8" id="KW-1185">Reference proteome</keyword>
<comment type="catalytic activity">
    <reaction evidence="1 5">
        <text>L-glutamyl-[protein] + S-adenosyl-L-methionine = [protein]-L-glutamate 5-O-methyl ester + S-adenosyl-L-homocysteine</text>
        <dbReference type="Rhea" id="RHEA:24452"/>
        <dbReference type="Rhea" id="RHEA-COMP:10208"/>
        <dbReference type="Rhea" id="RHEA-COMP:10311"/>
        <dbReference type="ChEBI" id="CHEBI:29973"/>
        <dbReference type="ChEBI" id="CHEBI:57856"/>
        <dbReference type="ChEBI" id="CHEBI:59789"/>
        <dbReference type="ChEBI" id="CHEBI:82795"/>
        <dbReference type="EC" id="2.1.1.80"/>
    </reaction>
</comment>
<keyword evidence="4 5" id="KW-0949">S-adenosyl-L-methionine</keyword>